<evidence type="ECO:0000256" key="1">
    <source>
        <dbReference type="SAM" id="MobiDB-lite"/>
    </source>
</evidence>
<dbReference type="InterPro" id="IPR037278">
    <property type="entry name" value="ARFGAP/RecO"/>
</dbReference>
<sequence length="454" mass="47801">MSTRQARTADKSTNDKHTRILKALLQKPGNKFCVDCRKKVKSVDLDSWTVEQVENMIKWGNEKANMYWEARLPERNIPNESTSGIDPWIRSKYEHKQFAQKGGLPDPSELGPIDEAMLMDLYGKAEPDTRVRAHMNRSSESSGGFNGMIAPPPANPTRSSFPKRPTSSGVQGADLFSIGQRTTPAKASPTPVQEDFFGLNDPVPAPAPAQKAANPAPSSAAQDLFSMTTSVSTPVAPAGNAAAVAPAKAGSSDWKTNIMSLYGSQSSSPKPNSNNSNGFGQSAGFGQLQGMDAFGFGQAPAQQQQQQQQVHNPWGNDDGFGAMQQASATSNSSFDAFGTNSNQNNGFGGNNNNSNNGFGGFSNQNNGFGGANNNSNNNNGGFGAFHNGGFGGAQNNNNNGGFGGANNNNNNSSMPQGGDLFNLLAGAARSPTATTQNNNNSNKNSGAFGDLSWN</sequence>
<feature type="domain" description="Arf-GAP" evidence="2">
    <location>
        <begin position="19"/>
        <end position="104"/>
    </location>
</feature>
<comment type="caution">
    <text evidence="3">The sequence shown here is derived from an EMBL/GenBank/DDBJ whole genome shotgun (WGS) entry which is preliminary data.</text>
</comment>
<dbReference type="PANTHER" id="PTHR45705:SF1">
    <property type="entry name" value="FI20236P1"/>
    <property type="match status" value="1"/>
</dbReference>
<gene>
    <name evidence="3" type="ORF">BGZ96_000622</name>
</gene>
<evidence type="ECO:0000313" key="3">
    <source>
        <dbReference type="EMBL" id="KAG0294713.1"/>
    </source>
</evidence>
<dbReference type="SMART" id="SM00105">
    <property type="entry name" value="ArfGap"/>
    <property type="match status" value="1"/>
</dbReference>
<name>A0ABQ7KCD7_9FUNG</name>
<dbReference type="InterPro" id="IPR038508">
    <property type="entry name" value="ArfGAP_dom_sf"/>
</dbReference>
<protein>
    <recommendedName>
        <fullName evidence="2">Arf-GAP domain-containing protein</fullName>
    </recommendedName>
</protein>
<keyword evidence="4" id="KW-1185">Reference proteome</keyword>
<evidence type="ECO:0000259" key="2">
    <source>
        <dbReference type="SMART" id="SM00105"/>
    </source>
</evidence>
<accession>A0ABQ7KCD7</accession>
<feature type="compositionally biased region" description="Low complexity" evidence="1">
    <location>
        <begin position="340"/>
        <end position="374"/>
    </location>
</feature>
<feature type="region of interest" description="Disordered" evidence="1">
    <location>
        <begin position="136"/>
        <end position="169"/>
    </location>
</feature>
<feature type="region of interest" description="Disordered" evidence="1">
    <location>
        <begin position="261"/>
        <end position="374"/>
    </location>
</feature>
<dbReference type="SUPFAM" id="SSF57863">
    <property type="entry name" value="ArfGap/RecO-like zinc finger"/>
    <property type="match status" value="1"/>
</dbReference>
<dbReference type="Pfam" id="PF01412">
    <property type="entry name" value="ArfGap"/>
    <property type="match status" value="1"/>
</dbReference>
<dbReference type="Proteomes" id="UP001194696">
    <property type="component" value="Unassembled WGS sequence"/>
</dbReference>
<evidence type="ECO:0000313" key="4">
    <source>
        <dbReference type="Proteomes" id="UP001194696"/>
    </source>
</evidence>
<feature type="compositionally biased region" description="Low complexity" evidence="1">
    <location>
        <begin position="399"/>
        <end position="413"/>
    </location>
</feature>
<dbReference type="Gene3D" id="1.10.220.150">
    <property type="entry name" value="Arf GTPase activating protein"/>
    <property type="match status" value="1"/>
</dbReference>
<proteinExistence type="predicted"/>
<organism evidence="3 4">
    <name type="scientific">Linnemannia gamsii</name>
    <dbReference type="NCBI Taxonomy" id="64522"/>
    <lineage>
        <taxon>Eukaryota</taxon>
        <taxon>Fungi</taxon>
        <taxon>Fungi incertae sedis</taxon>
        <taxon>Mucoromycota</taxon>
        <taxon>Mortierellomycotina</taxon>
        <taxon>Mortierellomycetes</taxon>
        <taxon>Mortierellales</taxon>
        <taxon>Mortierellaceae</taxon>
        <taxon>Linnemannia</taxon>
    </lineage>
</organism>
<feature type="compositionally biased region" description="Low complexity" evidence="1">
    <location>
        <begin position="264"/>
        <end position="277"/>
    </location>
</feature>
<dbReference type="InterPro" id="IPR051718">
    <property type="entry name" value="ARF_GTPase-activating"/>
</dbReference>
<dbReference type="InterPro" id="IPR001164">
    <property type="entry name" value="ArfGAP_dom"/>
</dbReference>
<feature type="compositionally biased region" description="Polar residues" evidence="1">
    <location>
        <begin position="324"/>
        <end position="334"/>
    </location>
</feature>
<reference evidence="3 4" key="1">
    <citation type="journal article" date="2020" name="Fungal Divers.">
        <title>Resolving the Mortierellaceae phylogeny through synthesis of multi-gene phylogenetics and phylogenomics.</title>
        <authorList>
            <person name="Vandepol N."/>
            <person name="Liber J."/>
            <person name="Desiro A."/>
            <person name="Na H."/>
            <person name="Kennedy M."/>
            <person name="Barry K."/>
            <person name="Grigoriev I.V."/>
            <person name="Miller A.N."/>
            <person name="O'Donnell K."/>
            <person name="Stajich J.E."/>
            <person name="Bonito G."/>
        </authorList>
    </citation>
    <scope>NUCLEOTIDE SEQUENCE [LARGE SCALE GENOMIC DNA]</scope>
    <source>
        <strain evidence="3 4">AD045</strain>
    </source>
</reference>
<feature type="region of interest" description="Disordered" evidence="1">
    <location>
        <begin position="399"/>
        <end position="454"/>
    </location>
</feature>
<dbReference type="EMBL" id="JAAAIM010000109">
    <property type="protein sequence ID" value="KAG0294713.1"/>
    <property type="molecule type" value="Genomic_DNA"/>
</dbReference>
<feature type="compositionally biased region" description="Polar residues" evidence="1">
    <location>
        <begin position="156"/>
        <end position="169"/>
    </location>
</feature>
<dbReference type="PANTHER" id="PTHR45705">
    <property type="entry name" value="FI20236P1"/>
    <property type="match status" value="1"/>
</dbReference>